<evidence type="ECO:0000259" key="2">
    <source>
        <dbReference type="PROSITE" id="PS51371"/>
    </source>
</evidence>
<dbReference type="Proteomes" id="UP001254848">
    <property type="component" value="Unassembled WGS sequence"/>
</dbReference>
<evidence type="ECO:0000313" key="3">
    <source>
        <dbReference type="EMBL" id="MDT8903840.1"/>
    </source>
</evidence>
<sequence length="349" mass="39597">MKDWKRILISPTTAIIDAIEIIDAVATGIVLVVDDDNRLQGTVTDGDVRRAILKGIRLDEPINLIMNAHPTVARINDDKETILTRMKLKDLKQIPILDDSGRVVSMEMINDLIRTDERGNWVLLMAGGMGKRLNPLTNDCPKPLLKVGDKPILETIIQNFVYHGFMRFYISVNYKAEMIEEYFGDGAQWGVEIRYLREKEPLGTAGALSLITEPPGEPLLVMNGDLLTKVNFGHLLDFHKQHRACATMCVREYKLQVPYGVVQMDKHRLKGIIEKPVQQFFVSAGVYVLDPVVLKHIPKSTLIDMPALFERLISKELETAVFPVREYWLDIGRIGDFERANGEFAEVFR</sequence>
<dbReference type="Gene3D" id="3.90.550.10">
    <property type="entry name" value="Spore Coat Polysaccharide Biosynthesis Protein SpsA, Chain A"/>
    <property type="match status" value="1"/>
</dbReference>
<name>A0ABU3P477_9FIRM</name>
<organism evidence="3 4">
    <name type="scientific">Anaeroselena agilis</name>
    <dbReference type="NCBI Taxonomy" id="3063788"/>
    <lineage>
        <taxon>Bacteria</taxon>
        <taxon>Bacillati</taxon>
        <taxon>Bacillota</taxon>
        <taxon>Negativicutes</taxon>
        <taxon>Acetonemataceae</taxon>
        <taxon>Anaeroselena</taxon>
    </lineage>
</organism>
<evidence type="ECO:0000313" key="4">
    <source>
        <dbReference type="Proteomes" id="UP001254848"/>
    </source>
</evidence>
<dbReference type="SUPFAM" id="SSF54631">
    <property type="entry name" value="CBS-domain pair"/>
    <property type="match status" value="1"/>
</dbReference>
<dbReference type="InterPro" id="IPR046342">
    <property type="entry name" value="CBS_dom_sf"/>
</dbReference>
<dbReference type="CDD" id="cd06426">
    <property type="entry name" value="NTP_transferase_like_2"/>
    <property type="match status" value="1"/>
</dbReference>
<proteinExistence type="predicted"/>
<keyword evidence="1" id="KW-0129">CBS domain</keyword>
<dbReference type="SUPFAM" id="SSF53448">
    <property type="entry name" value="Nucleotide-diphospho-sugar transferases"/>
    <property type="match status" value="1"/>
</dbReference>
<dbReference type="PROSITE" id="PS51371">
    <property type="entry name" value="CBS"/>
    <property type="match status" value="1"/>
</dbReference>
<keyword evidence="4" id="KW-1185">Reference proteome</keyword>
<dbReference type="PANTHER" id="PTHR22572">
    <property type="entry name" value="SUGAR-1-PHOSPHATE GUANYL TRANSFERASE"/>
    <property type="match status" value="1"/>
</dbReference>
<dbReference type="InterPro" id="IPR005835">
    <property type="entry name" value="NTP_transferase_dom"/>
</dbReference>
<comment type="caution">
    <text evidence="3">The sequence shown here is derived from an EMBL/GenBank/DDBJ whole genome shotgun (WGS) entry which is preliminary data.</text>
</comment>
<dbReference type="Pfam" id="PF00483">
    <property type="entry name" value="NTP_transferase"/>
    <property type="match status" value="1"/>
</dbReference>
<gene>
    <name evidence="3" type="ORF">Q4T40_21630</name>
</gene>
<feature type="domain" description="CBS" evidence="2">
    <location>
        <begin position="1"/>
        <end position="60"/>
    </location>
</feature>
<evidence type="ECO:0000256" key="1">
    <source>
        <dbReference type="PROSITE-ProRule" id="PRU00703"/>
    </source>
</evidence>
<dbReference type="InterPro" id="IPR000644">
    <property type="entry name" value="CBS_dom"/>
</dbReference>
<dbReference type="InterPro" id="IPR029044">
    <property type="entry name" value="Nucleotide-diphossugar_trans"/>
</dbReference>
<reference evidence="3 4" key="1">
    <citation type="submission" date="2023-07" db="EMBL/GenBank/DDBJ databases">
        <title>The novel representative of Negativicutes class, Anaeroselena agilis gen. nov. sp. nov.</title>
        <authorList>
            <person name="Prokofeva M.I."/>
            <person name="Elcheninov A.G."/>
            <person name="Klyukina A."/>
            <person name="Kublanov I.V."/>
            <person name="Frolov E.N."/>
            <person name="Podosokorskaya O.A."/>
        </authorList>
    </citation>
    <scope>NUCLEOTIDE SEQUENCE [LARGE SCALE GENOMIC DNA]</scope>
    <source>
        <strain evidence="3 4">4137-cl</strain>
    </source>
</reference>
<dbReference type="InterPro" id="IPR050486">
    <property type="entry name" value="Mannose-1P_guanyltransferase"/>
</dbReference>
<accession>A0ABU3P477</accession>
<protein>
    <submittedName>
        <fullName evidence="3">Nucleotidyltransferase family protein</fullName>
    </submittedName>
</protein>
<dbReference type="Pfam" id="PF00571">
    <property type="entry name" value="CBS"/>
    <property type="match status" value="1"/>
</dbReference>
<dbReference type="CDD" id="cd04607">
    <property type="entry name" value="CBS_pair_NTP_transferase_assoc"/>
    <property type="match status" value="1"/>
</dbReference>
<dbReference type="Gene3D" id="3.10.580.10">
    <property type="entry name" value="CBS-domain"/>
    <property type="match status" value="1"/>
</dbReference>
<dbReference type="EMBL" id="JAUOZS010000001">
    <property type="protein sequence ID" value="MDT8903840.1"/>
    <property type="molecule type" value="Genomic_DNA"/>
</dbReference>
<dbReference type="RefSeq" id="WP_413782282.1">
    <property type="nucleotide sequence ID" value="NZ_JAUOZS010000001.1"/>
</dbReference>